<feature type="signal peptide" evidence="3">
    <location>
        <begin position="1"/>
        <end position="32"/>
    </location>
</feature>
<sequence>MKNAIKKVCSQLISATLTAGFLGLAAVSAAQAADPVKIGFLVKQAEEPWFQDEWRYAEQAAKEKGFTLVKIGVANGEKMMAAIDNLAAQKAQGFVICAPDVKLGMAVERAAKRNNLKVMSVDDQLVDGSGKPIASIPHMGISAYEIGKQVGQGLIEEMKSRGWNMTEVGAMRMAFDQLPTARERTQGAVDALKAAGFPVANIVDAAQAKTDTESAFNAANIALTKQTRFKRWVVFGMNDEAVLGTVRAAEGRGLRNDAVIGIGIGGSKTALNEFAKPSPTGFYGTVLISPKRHGYETSVNMYKWIAESKVPAALTLTTGVLMTRRNQADVRAEFGL</sequence>
<comment type="caution">
    <text evidence="5">The sequence shown here is derived from an EMBL/GenBank/DDBJ whole genome shotgun (WGS) entry which is preliminary data.</text>
</comment>
<evidence type="ECO:0000259" key="4">
    <source>
        <dbReference type="Pfam" id="PF00532"/>
    </source>
</evidence>
<keyword evidence="3" id="KW-0732">Signal</keyword>
<dbReference type="PANTHER" id="PTHR30036:SF6">
    <property type="entry name" value="L-ARABINOSE-BINDING PERIPLASMIC PROTEIN"/>
    <property type="match status" value="1"/>
</dbReference>
<keyword evidence="6" id="KW-1185">Reference proteome</keyword>
<name>A0ABR6ZMV1_9BURK</name>
<dbReference type="Pfam" id="PF00532">
    <property type="entry name" value="Peripla_BP_1"/>
    <property type="match status" value="1"/>
</dbReference>
<evidence type="ECO:0000313" key="6">
    <source>
        <dbReference type="Proteomes" id="UP000650424"/>
    </source>
</evidence>
<dbReference type="PANTHER" id="PTHR30036">
    <property type="entry name" value="D-XYLOSE-BINDING PERIPLASMIC PROTEIN"/>
    <property type="match status" value="1"/>
</dbReference>
<feature type="domain" description="Periplasmic binding protein/LacI sugar binding" evidence="4">
    <location>
        <begin position="37"/>
        <end position="314"/>
    </location>
</feature>
<reference evidence="5 6" key="1">
    <citation type="submission" date="2020-08" db="EMBL/GenBank/DDBJ databases">
        <title>Novel species isolated from subtropical streams in China.</title>
        <authorList>
            <person name="Lu H."/>
        </authorList>
    </citation>
    <scope>NUCLEOTIDE SEQUENCE [LARGE SCALE GENOMIC DNA]</scope>
    <source>
        <strain evidence="5 6">CY18W</strain>
    </source>
</reference>
<comment type="subcellular location">
    <subcellularLocation>
        <location evidence="1 3">Periplasm</location>
    </subcellularLocation>
</comment>
<evidence type="ECO:0000256" key="1">
    <source>
        <dbReference type="ARBA" id="ARBA00004418"/>
    </source>
</evidence>
<organism evidence="5 6">
    <name type="scientific">Undibacterium hunanense</name>
    <dbReference type="NCBI Taxonomy" id="2762292"/>
    <lineage>
        <taxon>Bacteria</taxon>
        <taxon>Pseudomonadati</taxon>
        <taxon>Pseudomonadota</taxon>
        <taxon>Betaproteobacteria</taxon>
        <taxon>Burkholderiales</taxon>
        <taxon>Oxalobacteraceae</taxon>
        <taxon>Undibacterium</taxon>
    </lineage>
</organism>
<comment type="similarity">
    <text evidence="2 3">Belongs to the bacterial solute-binding protein 2 family.</text>
</comment>
<dbReference type="Gene3D" id="3.40.50.2300">
    <property type="match status" value="2"/>
</dbReference>
<dbReference type="RefSeq" id="WP_186946456.1">
    <property type="nucleotide sequence ID" value="NZ_JACOGF010000003.1"/>
</dbReference>
<gene>
    <name evidence="5" type="ORF">H8L32_06990</name>
</gene>
<dbReference type="Proteomes" id="UP000650424">
    <property type="component" value="Unassembled WGS sequence"/>
</dbReference>
<keyword evidence="3" id="KW-0574">Periplasm</keyword>
<dbReference type="InterPro" id="IPR026266">
    <property type="entry name" value="AraF"/>
</dbReference>
<evidence type="ECO:0000256" key="3">
    <source>
        <dbReference type="PIRNR" id="PIRNR002816"/>
    </source>
</evidence>
<keyword evidence="3" id="KW-0813">Transport</keyword>
<evidence type="ECO:0000256" key="2">
    <source>
        <dbReference type="ARBA" id="ARBA00007639"/>
    </source>
</evidence>
<dbReference type="PIRSF" id="PIRSF002816">
    <property type="entry name" value="AraF"/>
    <property type="match status" value="1"/>
</dbReference>
<protein>
    <recommendedName>
        <fullName evidence="3">L-arabinose-binding periplasmic protein</fullName>
        <shortName evidence="3">ABP</shortName>
    </recommendedName>
</protein>
<accession>A0ABR6ZMV1</accession>
<feature type="chain" id="PRO_5045017358" description="L-arabinose-binding periplasmic protein" evidence="3">
    <location>
        <begin position="33"/>
        <end position="336"/>
    </location>
</feature>
<dbReference type="EMBL" id="JACOGF010000003">
    <property type="protein sequence ID" value="MBC3917215.1"/>
    <property type="molecule type" value="Genomic_DNA"/>
</dbReference>
<proteinExistence type="inferred from homology"/>
<evidence type="ECO:0000313" key="5">
    <source>
        <dbReference type="EMBL" id="MBC3917215.1"/>
    </source>
</evidence>
<dbReference type="CDD" id="cd01540">
    <property type="entry name" value="PBP1_arabinose_binding"/>
    <property type="match status" value="1"/>
</dbReference>
<keyword evidence="3" id="KW-0762">Sugar transport</keyword>
<dbReference type="InterPro" id="IPR050555">
    <property type="entry name" value="Bact_Solute-Bind_Prot2"/>
</dbReference>
<dbReference type="InterPro" id="IPR001761">
    <property type="entry name" value="Peripla_BP/Lac1_sug-bd_dom"/>
</dbReference>
<dbReference type="SUPFAM" id="SSF53822">
    <property type="entry name" value="Periplasmic binding protein-like I"/>
    <property type="match status" value="1"/>
</dbReference>
<dbReference type="InterPro" id="IPR028082">
    <property type="entry name" value="Peripla_BP_I"/>
</dbReference>